<dbReference type="RefSeq" id="XP_015701029.1">
    <property type="nucleotide sequence ID" value="XM_015844248.1"/>
</dbReference>
<dbReference type="AlphaFoldDB" id="C1GRJ5"/>
<dbReference type="VEuPathDB" id="FungiDB:PAAG_01140"/>
<dbReference type="KEGG" id="pbl:PAAG_01140"/>
<dbReference type="EMBL" id="KN293993">
    <property type="protein sequence ID" value="EEH38219.2"/>
    <property type="molecule type" value="Genomic_DNA"/>
</dbReference>
<dbReference type="HOGENOM" id="CLU_2264532_0_0_1"/>
<evidence type="ECO:0000313" key="1">
    <source>
        <dbReference type="EMBL" id="EEH38219.2"/>
    </source>
</evidence>
<proteinExistence type="predicted"/>
<evidence type="ECO:0000313" key="2">
    <source>
        <dbReference type="Proteomes" id="UP000002059"/>
    </source>
</evidence>
<protein>
    <submittedName>
        <fullName evidence="1">Uncharacterized protein</fullName>
    </submittedName>
</protein>
<gene>
    <name evidence="1" type="ORF">PAAG_01140</name>
</gene>
<organism evidence="1 2">
    <name type="scientific">Paracoccidioides lutzii (strain ATCC MYA-826 / Pb01)</name>
    <name type="common">Paracoccidioides brasiliensis</name>
    <dbReference type="NCBI Taxonomy" id="502779"/>
    <lineage>
        <taxon>Eukaryota</taxon>
        <taxon>Fungi</taxon>
        <taxon>Dikarya</taxon>
        <taxon>Ascomycota</taxon>
        <taxon>Pezizomycotina</taxon>
        <taxon>Eurotiomycetes</taxon>
        <taxon>Eurotiomycetidae</taxon>
        <taxon>Onygenales</taxon>
        <taxon>Ajellomycetaceae</taxon>
        <taxon>Paracoccidioides</taxon>
    </lineage>
</organism>
<dbReference type="GeneID" id="9100166"/>
<accession>C1GRJ5</accession>
<sequence length="103" mass="11363">MSLINGRDRQQSQSHDGKIPIFNVLPVPHCFSVSDVFGGQVQDGWGGYFDIRSPHSQLGRIYGAQTFSSHLIAARPLSGSGIDRSRHVFLFSVSSCEQWAKIS</sequence>
<keyword evidence="2" id="KW-1185">Reference proteome</keyword>
<reference evidence="1 2" key="1">
    <citation type="journal article" date="2011" name="PLoS Genet.">
        <title>Comparative genomic analysis of human fungal pathogens causing paracoccidioidomycosis.</title>
        <authorList>
            <person name="Desjardins C.A."/>
            <person name="Champion M.D."/>
            <person name="Holder J.W."/>
            <person name="Muszewska A."/>
            <person name="Goldberg J."/>
            <person name="Bailao A.M."/>
            <person name="Brigido M.M."/>
            <person name="Ferreira M.E."/>
            <person name="Garcia A.M."/>
            <person name="Grynberg M."/>
            <person name="Gujja S."/>
            <person name="Heiman D.I."/>
            <person name="Henn M.R."/>
            <person name="Kodira C.D."/>
            <person name="Leon-Narvaez H."/>
            <person name="Longo L.V."/>
            <person name="Ma L.J."/>
            <person name="Malavazi I."/>
            <person name="Matsuo A.L."/>
            <person name="Morais F.V."/>
            <person name="Pereira M."/>
            <person name="Rodriguez-Brito S."/>
            <person name="Sakthikumar S."/>
            <person name="Salem-Izacc S.M."/>
            <person name="Sykes S.M."/>
            <person name="Teixeira M.M."/>
            <person name="Vallejo M.C."/>
            <person name="Walter M.E."/>
            <person name="Yandava C."/>
            <person name="Young S."/>
            <person name="Zeng Q."/>
            <person name="Zucker J."/>
            <person name="Felipe M.S."/>
            <person name="Goldman G.H."/>
            <person name="Haas B.J."/>
            <person name="McEwen J.G."/>
            <person name="Nino-Vega G."/>
            <person name="Puccia R."/>
            <person name="San-Blas G."/>
            <person name="Soares C.M."/>
            <person name="Birren B.W."/>
            <person name="Cuomo C.A."/>
        </authorList>
    </citation>
    <scope>NUCLEOTIDE SEQUENCE [LARGE SCALE GENOMIC DNA]</scope>
    <source>
        <strain evidence="2">ATCC MYA-826 / Pb01</strain>
    </source>
</reference>
<dbReference type="Proteomes" id="UP000002059">
    <property type="component" value="Partially assembled WGS sequence"/>
</dbReference>
<name>C1GRJ5_PARBA</name>